<keyword evidence="3" id="KW-0812">Transmembrane</keyword>
<dbReference type="Pfam" id="PF00735">
    <property type="entry name" value="Septin"/>
    <property type="match status" value="1"/>
</dbReference>
<feature type="compositionally biased region" description="Low complexity" evidence="2">
    <location>
        <begin position="11"/>
        <end position="35"/>
    </location>
</feature>
<evidence type="ECO:0000256" key="2">
    <source>
        <dbReference type="SAM" id="MobiDB-lite"/>
    </source>
</evidence>
<feature type="domain" description="Septin-type G" evidence="4">
    <location>
        <begin position="130"/>
        <end position="322"/>
    </location>
</feature>
<keyword evidence="3" id="KW-1133">Transmembrane helix</keyword>
<reference evidence="5 6" key="1">
    <citation type="submission" date="2017-04" db="EMBL/GenBank/DDBJ databases">
        <title>Genome sequencing of [Candida] sorbophila.</title>
        <authorList>
            <person name="Ahn J.O."/>
        </authorList>
    </citation>
    <scope>NUCLEOTIDE SEQUENCE [LARGE SCALE GENOMIC DNA]</scope>
    <source>
        <strain evidence="5 6">DS02</strain>
    </source>
</reference>
<dbReference type="STRING" id="45607.A0A2T0FE60"/>
<accession>A0A2T0FE60</accession>
<evidence type="ECO:0000256" key="3">
    <source>
        <dbReference type="SAM" id="Phobius"/>
    </source>
</evidence>
<dbReference type="GO" id="GO:0005525">
    <property type="term" value="F:GTP binding"/>
    <property type="evidence" value="ECO:0007669"/>
    <property type="project" value="UniProtKB-KW"/>
</dbReference>
<dbReference type="AlphaFoldDB" id="A0A2T0FE60"/>
<comment type="similarity">
    <text evidence="1">Belongs to the TRAFAC class TrmE-Era-EngA-EngB-Septin-like GTPase superfamily. Septin GTPase family.</text>
</comment>
<evidence type="ECO:0000313" key="6">
    <source>
        <dbReference type="Proteomes" id="UP000238350"/>
    </source>
</evidence>
<evidence type="ECO:0000259" key="4">
    <source>
        <dbReference type="Pfam" id="PF00735"/>
    </source>
</evidence>
<keyword evidence="1" id="KW-0342">GTP-binding</keyword>
<dbReference type="GeneID" id="36514662"/>
<dbReference type="InterPro" id="IPR027417">
    <property type="entry name" value="P-loop_NTPase"/>
</dbReference>
<dbReference type="Gene3D" id="3.40.50.300">
    <property type="entry name" value="P-loop containing nucleotide triphosphate hydrolases"/>
    <property type="match status" value="1"/>
</dbReference>
<keyword evidence="1" id="KW-0547">Nucleotide-binding</keyword>
<sequence>MPSPPATPLHTGAPPGSSSGLGSSSRGCASSSRTPSPYPSVTSSILHLNGLAARIRTVMPDSPALALESGDDWDVSSLNADLLSDLEDEMPISPTPSVEVADSSLVMPRLLLSLDASGGATALTAPIGKLGVLVAGGSPGCKSQLVDTLISECPAIVDSTGPLTSGDRPEIFQRRAKSLPISHNAISYGEDHFNIAFVETPSLTGNNNEIELVSSFLEARFAQTATLINGLNPTCTQILRHSWSLGQFSHIDVCLYLLEDKITEQDIEILRAISRFAAVIPLIADSECIGSAELAARKQAFAKILKENRIDMFEFEDTPQLEYPLAVSTSHEQNYDMTMTEVMSPGYSSTVLVQSDIQELIKQLFSDNGAQQVREHAARRFVDWVSARSLNYGARFSQYPVPISPGMKLDLDWSLACRGQMQLSLADPPKMRPIGNVDPLKLFQWNSKVWRFVVMLAAAAFSITMFRHAFARFFATQHMPELPSPPQATPHRRLGAVLREIMGNFQIVVA</sequence>
<name>A0A2T0FE60_9ASCO</name>
<evidence type="ECO:0000256" key="1">
    <source>
        <dbReference type="RuleBase" id="RU004560"/>
    </source>
</evidence>
<dbReference type="InterPro" id="IPR030379">
    <property type="entry name" value="G_SEPTIN_dom"/>
</dbReference>
<proteinExistence type="inferred from homology"/>
<dbReference type="Proteomes" id="UP000238350">
    <property type="component" value="Unassembled WGS sequence"/>
</dbReference>
<feature type="region of interest" description="Disordered" evidence="2">
    <location>
        <begin position="1"/>
        <end position="39"/>
    </location>
</feature>
<gene>
    <name evidence="5" type="ORF">B9G98_00913</name>
</gene>
<dbReference type="EMBL" id="NDIQ01000001">
    <property type="protein sequence ID" value="PRT53293.1"/>
    <property type="molecule type" value="Genomic_DNA"/>
</dbReference>
<evidence type="ECO:0000313" key="5">
    <source>
        <dbReference type="EMBL" id="PRT53293.1"/>
    </source>
</evidence>
<organism evidence="5 6">
    <name type="scientific">Wickerhamiella sorbophila</name>
    <dbReference type="NCBI Taxonomy" id="45607"/>
    <lineage>
        <taxon>Eukaryota</taxon>
        <taxon>Fungi</taxon>
        <taxon>Dikarya</taxon>
        <taxon>Ascomycota</taxon>
        <taxon>Saccharomycotina</taxon>
        <taxon>Dipodascomycetes</taxon>
        <taxon>Dipodascales</taxon>
        <taxon>Trichomonascaceae</taxon>
        <taxon>Wickerhamiella</taxon>
    </lineage>
</organism>
<comment type="caution">
    <text evidence="5">The sequence shown here is derived from an EMBL/GenBank/DDBJ whole genome shotgun (WGS) entry which is preliminary data.</text>
</comment>
<dbReference type="RefSeq" id="XP_024663239.1">
    <property type="nucleotide sequence ID" value="XM_024807471.1"/>
</dbReference>
<feature type="transmembrane region" description="Helical" evidence="3">
    <location>
        <begin position="449"/>
        <end position="470"/>
    </location>
</feature>
<protein>
    <recommendedName>
        <fullName evidence="4">Septin-type G domain-containing protein</fullName>
    </recommendedName>
</protein>
<keyword evidence="3" id="KW-0472">Membrane</keyword>
<dbReference type="OrthoDB" id="4091651at2759"/>
<keyword evidence="6" id="KW-1185">Reference proteome</keyword>